<keyword evidence="2" id="KW-1185">Reference proteome</keyword>
<organism evidence="1 2">
    <name type="scientific">Dioscorea zingiberensis</name>
    <dbReference type="NCBI Taxonomy" id="325984"/>
    <lineage>
        <taxon>Eukaryota</taxon>
        <taxon>Viridiplantae</taxon>
        <taxon>Streptophyta</taxon>
        <taxon>Embryophyta</taxon>
        <taxon>Tracheophyta</taxon>
        <taxon>Spermatophyta</taxon>
        <taxon>Magnoliopsida</taxon>
        <taxon>Liliopsida</taxon>
        <taxon>Dioscoreales</taxon>
        <taxon>Dioscoreaceae</taxon>
        <taxon>Dioscorea</taxon>
    </lineage>
</organism>
<accession>A0A9D5BWA1</accession>
<name>A0A9D5BWA1_9LILI</name>
<dbReference type="EMBL" id="JAGGNH010000010">
    <property type="protein sequence ID" value="KAJ0962122.1"/>
    <property type="molecule type" value="Genomic_DNA"/>
</dbReference>
<dbReference type="AlphaFoldDB" id="A0A9D5BWA1"/>
<dbReference type="PANTHER" id="PTHR47176">
    <property type="entry name" value="OSJNBA0020J04.13 PROTEIN"/>
    <property type="match status" value="1"/>
</dbReference>
<gene>
    <name evidence="1" type="ORF">J5N97_029950</name>
</gene>
<sequence>MSSIIPDQRIHAIAPQLIHAAFDSGVLRFAVNGVSKNDWHVVKEMAEHPCLVPNFGLHPWLEISYSLMRWIGPLFSGMQLNT</sequence>
<dbReference type="Proteomes" id="UP001085076">
    <property type="component" value="Miscellaneous, Linkage group lg10"/>
</dbReference>
<comment type="caution">
    <text evidence="1">The sequence shown here is derived from an EMBL/GenBank/DDBJ whole genome shotgun (WGS) entry which is preliminary data.</text>
</comment>
<proteinExistence type="predicted"/>
<dbReference type="PANTHER" id="PTHR47176:SF1">
    <property type="entry name" value="OS04G0577500 PROTEIN"/>
    <property type="match status" value="1"/>
</dbReference>
<protein>
    <submittedName>
        <fullName evidence="1">Uncharacterized protein</fullName>
    </submittedName>
</protein>
<evidence type="ECO:0000313" key="2">
    <source>
        <dbReference type="Proteomes" id="UP001085076"/>
    </source>
</evidence>
<reference evidence="1" key="1">
    <citation type="submission" date="2021-03" db="EMBL/GenBank/DDBJ databases">
        <authorList>
            <person name="Li Z."/>
            <person name="Yang C."/>
        </authorList>
    </citation>
    <scope>NUCLEOTIDE SEQUENCE</scope>
    <source>
        <strain evidence="1">Dzin_1.0</strain>
        <tissue evidence="1">Leaf</tissue>
    </source>
</reference>
<dbReference type="OrthoDB" id="6079689at2759"/>
<reference evidence="1" key="2">
    <citation type="journal article" date="2022" name="Hortic Res">
        <title>The genome of Dioscorea zingiberensis sheds light on the biosynthesis, origin and evolution of the medicinally important diosgenin saponins.</title>
        <authorList>
            <person name="Li Y."/>
            <person name="Tan C."/>
            <person name="Li Z."/>
            <person name="Guo J."/>
            <person name="Li S."/>
            <person name="Chen X."/>
            <person name="Wang C."/>
            <person name="Dai X."/>
            <person name="Yang H."/>
            <person name="Song W."/>
            <person name="Hou L."/>
            <person name="Xu J."/>
            <person name="Tong Z."/>
            <person name="Xu A."/>
            <person name="Yuan X."/>
            <person name="Wang W."/>
            <person name="Yang Q."/>
            <person name="Chen L."/>
            <person name="Sun Z."/>
            <person name="Wang K."/>
            <person name="Pan B."/>
            <person name="Chen J."/>
            <person name="Bao Y."/>
            <person name="Liu F."/>
            <person name="Qi X."/>
            <person name="Gang D.R."/>
            <person name="Wen J."/>
            <person name="Li J."/>
        </authorList>
    </citation>
    <scope>NUCLEOTIDE SEQUENCE</scope>
    <source>
        <strain evidence="1">Dzin_1.0</strain>
    </source>
</reference>
<evidence type="ECO:0000313" key="1">
    <source>
        <dbReference type="EMBL" id="KAJ0962122.1"/>
    </source>
</evidence>